<dbReference type="InterPro" id="IPR025110">
    <property type="entry name" value="AMP-bd_C"/>
</dbReference>
<keyword evidence="5" id="KW-0007">Acetylation</keyword>
<dbReference type="InterPro" id="IPR045851">
    <property type="entry name" value="AMP-bd_C_sf"/>
</dbReference>
<name>A0A2G9YRY8_9BACT</name>
<dbReference type="EC" id="6.2.1.1" evidence="1"/>
<dbReference type="Gene3D" id="3.30.300.30">
    <property type="match status" value="1"/>
</dbReference>
<gene>
    <name evidence="8" type="ORF">COX39_00070</name>
</gene>
<dbReference type="GO" id="GO:0005524">
    <property type="term" value="F:ATP binding"/>
    <property type="evidence" value="ECO:0007669"/>
    <property type="project" value="UniProtKB-KW"/>
</dbReference>
<sequence>MKSEIIKKKKENLKLKPNLEDYDKTYKTFDWKKAEKELDWFAKGRINAAYNAIDRHVKTARKNKVALYWENEAGDKKEYSFWQLSALSNKFANLLKKYDVQKGERVFIFLPRIPELYTSFLGILKTGAIAGTMFQAFGPSGLFDRLSISGARFLMTNREMSARVYKIKDKLPRLEKIIIVDDKPRHSFEIDYRTQMKKASDQFKVAQMDPEDFAFELFTSGTTGKPKGVMHEHYAILQEHMTSKWVLDIHDEDILWCTADPGWVTGIGYTILGVWSAGASEVVFNGKFDPARWYEILQNYKVTVWYTAPTAIRMLMKAGDDLVKKYDLSNLRHLASVGEPLNPEPIRWGMKVFGLPFHDNWWQTETGGICIANYLKMDIKLGSMGKPIPGVIVEIVDDKGNVLGPNKEGNLALKPGFAGIMKTIWRRPAKYKSYFITPVIKQGSRQRRGSYFEDGMASHERGAQRRAEWYISGDLAYKDKDGYFWFIGRADDVIKTAGERVGPFEVESALVDSGKVVEAGVIGKPDPERGEIIKAFCVLKPGVAPSESLKQELSDFVKKHLAGHAYPKEIEFIPSLPKTRSGKIMRRVLKAKELGLPIGDTSTLEEY</sequence>
<evidence type="ECO:0000256" key="2">
    <source>
        <dbReference type="ARBA" id="ARBA00022598"/>
    </source>
</evidence>
<dbReference type="AlphaFoldDB" id="A0A2G9YRY8"/>
<evidence type="ECO:0000256" key="1">
    <source>
        <dbReference type="ARBA" id="ARBA00013275"/>
    </source>
</evidence>
<evidence type="ECO:0000256" key="5">
    <source>
        <dbReference type="ARBA" id="ARBA00022990"/>
    </source>
</evidence>
<proteinExistence type="predicted"/>
<dbReference type="Pfam" id="PF00501">
    <property type="entry name" value="AMP-binding"/>
    <property type="match status" value="1"/>
</dbReference>
<dbReference type="SUPFAM" id="SSF56801">
    <property type="entry name" value="Acetyl-CoA synthetase-like"/>
    <property type="match status" value="1"/>
</dbReference>
<accession>A0A2G9YRY8</accession>
<evidence type="ECO:0000313" key="9">
    <source>
        <dbReference type="Proteomes" id="UP000231567"/>
    </source>
</evidence>
<evidence type="ECO:0000256" key="3">
    <source>
        <dbReference type="ARBA" id="ARBA00022741"/>
    </source>
</evidence>
<keyword evidence="4" id="KW-0067">ATP-binding</keyword>
<dbReference type="Pfam" id="PF13193">
    <property type="entry name" value="AMP-binding_C"/>
    <property type="match status" value="1"/>
</dbReference>
<keyword evidence="3" id="KW-0547">Nucleotide-binding</keyword>
<dbReference type="InterPro" id="IPR000873">
    <property type="entry name" value="AMP-dep_synth/lig_dom"/>
</dbReference>
<evidence type="ECO:0000259" key="7">
    <source>
        <dbReference type="Pfam" id="PF13193"/>
    </source>
</evidence>
<comment type="caution">
    <text evidence="8">The sequence shown here is derived from an EMBL/GenBank/DDBJ whole genome shotgun (WGS) entry which is preliminary data.</text>
</comment>
<feature type="domain" description="AMP-binding enzyme C-terminal" evidence="7">
    <location>
        <begin position="505"/>
        <end position="583"/>
    </location>
</feature>
<reference evidence="8 9" key="1">
    <citation type="submission" date="2017-09" db="EMBL/GenBank/DDBJ databases">
        <title>Depth-based differentiation of microbial function through sediment-hosted aquifers and enrichment of novel symbionts in the deep terrestrial subsurface.</title>
        <authorList>
            <person name="Probst A.J."/>
            <person name="Ladd B."/>
            <person name="Jarett J.K."/>
            <person name="Geller-Mcgrath D.E."/>
            <person name="Sieber C.M."/>
            <person name="Emerson J.B."/>
            <person name="Anantharaman K."/>
            <person name="Thomas B.C."/>
            <person name="Malmstrom R."/>
            <person name="Stieglmeier M."/>
            <person name="Klingl A."/>
            <person name="Woyke T."/>
            <person name="Ryan C.M."/>
            <person name="Banfield J.F."/>
        </authorList>
    </citation>
    <scope>NUCLEOTIDE SEQUENCE [LARGE SCALE GENOMIC DNA]</scope>
    <source>
        <strain evidence="8">CG23_combo_of_CG06-09_8_20_14_all_40_13</strain>
    </source>
</reference>
<protein>
    <recommendedName>
        <fullName evidence="1">acetate--CoA ligase</fullName>
        <ecNumber evidence="1">6.2.1.1</ecNumber>
    </recommendedName>
</protein>
<dbReference type="EMBL" id="PCRM01000002">
    <property type="protein sequence ID" value="PIP21962.1"/>
    <property type="molecule type" value="Genomic_DNA"/>
</dbReference>
<dbReference type="GO" id="GO:0006085">
    <property type="term" value="P:acetyl-CoA biosynthetic process"/>
    <property type="evidence" value="ECO:0007669"/>
    <property type="project" value="TreeGrafter"/>
</dbReference>
<dbReference type="Proteomes" id="UP000231567">
    <property type="component" value="Unassembled WGS sequence"/>
</dbReference>
<dbReference type="InterPro" id="IPR042099">
    <property type="entry name" value="ANL_N_sf"/>
</dbReference>
<evidence type="ECO:0000256" key="4">
    <source>
        <dbReference type="ARBA" id="ARBA00022840"/>
    </source>
</evidence>
<dbReference type="GO" id="GO:0003987">
    <property type="term" value="F:acetate-CoA ligase activity"/>
    <property type="evidence" value="ECO:0007669"/>
    <property type="project" value="UniProtKB-EC"/>
</dbReference>
<dbReference type="Gene3D" id="3.40.50.12780">
    <property type="entry name" value="N-terminal domain of ligase-like"/>
    <property type="match status" value="1"/>
</dbReference>
<dbReference type="PANTHER" id="PTHR24095:SF14">
    <property type="entry name" value="ACETYL-COENZYME A SYNTHETASE 1"/>
    <property type="match status" value="1"/>
</dbReference>
<evidence type="ECO:0000259" key="6">
    <source>
        <dbReference type="Pfam" id="PF00501"/>
    </source>
</evidence>
<organism evidence="8 9">
    <name type="scientific">Candidatus Nealsonbacteria bacterium CG23_combo_of_CG06-09_8_20_14_all_40_13</name>
    <dbReference type="NCBI Taxonomy" id="1974724"/>
    <lineage>
        <taxon>Bacteria</taxon>
        <taxon>Candidatus Nealsoniibacteriota</taxon>
    </lineage>
</organism>
<dbReference type="GO" id="GO:0005829">
    <property type="term" value="C:cytosol"/>
    <property type="evidence" value="ECO:0007669"/>
    <property type="project" value="TreeGrafter"/>
</dbReference>
<evidence type="ECO:0000313" key="8">
    <source>
        <dbReference type="EMBL" id="PIP21962.1"/>
    </source>
</evidence>
<feature type="domain" description="AMP-dependent synthetase/ligase" evidence="6">
    <location>
        <begin position="60"/>
        <end position="414"/>
    </location>
</feature>
<keyword evidence="2 8" id="KW-0436">Ligase</keyword>
<dbReference type="PANTHER" id="PTHR24095">
    <property type="entry name" value="ACETYL-COENZYME A SYNTHETASE"/>
    <property type="match status" value="1"/>
</dbReference>